<evidence type="ECO:0000313" key="1">
    <source>
        <dbReference type="EMBL" id="EAX86312.1"/>
    </source>
</evidence>
<dbReference type="AlphaFoldDB" id="A2G954"/>
<proteinExistence type="predicted"/>
<dbReference type="KEGG" id="tva:4743956"/>
<evidence type="ECO:0000313" key="2">
    <source>
        <dbReference type="Proteomes" id="UP000001542"/>
    </source>
</evidence>
<dbReference type="SMR" id="A2G954"/>
<reference evidence="1" key="1">
    <citation type="submission" date="2006-10" db="EMBL/GenBank/DDBJ databases">
        <authorList>
            <person name="Amadeo P."/>
            <person name="Zhao Q."/>
            <person name="Wortman J."/>
            <person name="Fraser-Liggett C."/>
            <person name="Carlton J."/>
        </authorList>
    </citation>
    <scope>NUCLEOTIDE SEQUENCE</scope>
    <source>
        <strain evidence="1">G3</strain>
    </source>
</reference>
<dbReference type="RefSeq" id="XP_001299242.1">
    <property type="nucleotide sequence ID" value="XM_001299241.1"/>
</dbReference>
<dbReference type="InParanoid" id="A2G954"/>
<reference evidence="1" key="2">
    <citation type="journal article" date="2007" name="Science">
        <title>Draft genome sequence of the sexually transmitted pathogen Trichomonas vaginalis.</title>
        <authorList>
            <person name="Carlton J.M."/>
            <person name="Hirt R.P."/>
            <person name="Silva J.C."/>
            <person name="Delcher A.L."/>
            <person name="Schatz M."/>
            <person name="Zhao Q."/>
            <person name="Wortman J.R."/>
            <person name="Bidwell S.L."/>
            <person name="Alsmark U.C.M."/>
            <person name="Besteiro S."/>
            <person name="Sicheritz-Ponten T."/>
            <person name="Noel C.J."/>
            <person name="Dacks J.B."/>
            <person name="Foster P.G."/>
            <person name="Simillion C."/>
            <person name="Van de Peer Y."/>
            <person name="Miranda-Saavedra D."/>
            <person name="Barton G.J."/>
            <person name="Westrop G.D."/>
            <person name="Mueller S."/>
            <person name="Dessi D."/>
            <person name="Fiori P.L."/>
            <person name="Ren Q."/>
            <person name="Paulsen I."/>
            <person name="Zhang H."/>
            <person name="Bastida-Corcuera F.D."/>
            <person name="Simoes-Barbosa A."/>
            <person name="Brown M.T."/>
            <person name="Hayes R.D."/>
            <person name="Mukherjee M."/>
            <person name="Okumura C.Y."/>
            <person name="Schneider R."/>
            <person name="Smith A.J."/>
            <person name="Vanacova S."/>
            <person name="Villalvazo M."/>
            <person name="Haas B.J."/>
            <person name="Pertea M."/>
            <person name="Feldblyum T.V."/>
            <person name="Utterback T.R."/>
            <person name="Shu C.L."/>
            <person name="Osoegawa K."/>
            <person name="de Jong P.J."/>
            <person name="Hrdy I."/>
            <person name="Horvathova L."/>
            <person name="Zubacova Z."/>
            <person name="Dolezal P."/>
            <person name="Malik S.B."/>
            <person name="Logsdon J.M. Jr."/>
            <person name="Henze K."/>
            <person name="Gupta A."/>
            <person name="Wang C.C."/>
            <person name="Dunne R.L."/>
            <person name="Upcroft J.A."/>
            <person name="Upcroft P."/>
            <person name="White O."/>
            <person name="Salzberg S.L."/>
            <person name="Tang P."/>
            <person name="Chiu C.-H."/>
            <person name="Lee Y.-S."/>
            <person name="Embley T.M."/>
            <person name="Coombs G.H."/>
            <person name="Mottram J.C."/>
            <person name="Tachezy J."/>
            <person name="Fraser-Liggett C.M."/>
            <person name="Johnson P.J."/>
        </authorList>
    </citation>
    <scope>NUCLEOTIDE SEQUENCE [LARGE SCALE GENOMIC DNA]</scope>
    <source>
        <strain evidence="1">G3</strain>
    </source>
</reference>
<keyword evidence="2" id="KW-1185">Reference proteome</keyword>
<name>A2G954_TRIV3</name>
<gene>
    <name evidence="1" type="ORF">TVAG_450310</name>
</gene>
<protein>
    <submittedName>
        <fullName evidence="1">Uncharacterized protein</fullName>
    </submittedName>
</protein>
<dbReference type="VEuPathDB" id="TrichDB:TVAGG3_0286120"/>
<sequence length="213" mass="24363">MHLTQFQIIIDELLKIIESLNDDYKSHSAILNINADILSRLSASYPNFIESFKPVIKASIIKISKSMIQPSIEKCKEAVAFYSRKSIFQPEYCNELLNDITLNATNSTIDVSAAGQTYLELTNELLRTKKKLTELPDDTKNLSLFQQFTQQEIAIHEKFIEFHSEQNMIITSRISEINDELEKYTESKEVTKKTSSKLKSMFDDDDSSDSSSD</sequence>
<dbReference type="EMBL" id="DS114680">
    <property type="protein sequence ID" value="EAX86312.1"/>
    <property type="molecule type" value="Genomic_DNA"/>
</dbReference>
<dbReference type="VEuPathDB" id="TrichDB:TVAG_450310"/>
<accession>A2G954</accession>
<dbReference type="Proteomes" id="UP000001542">
    <property type="component" value="Unassembled WGS sequence"/>
</dbReference>
<organism evidence="1 2">
    <name type="scientific">Trichomonas vaginalis (strain ATCC PRA-98 / G3)</name>
    <dbReference type="NCBI Taxonomy" id="412133"/>
    <lineage>
        <taxon>Eukaryota</taxon>
        <taxon>Metamonada</taxon>
        <taxon>Parabasalia</taxon>
        <taxon>Trichomonadida</taxon>
        <taxon>Trichomonadidae</taxon>
        <taxon>Trichomonas</taxon>
    </lineage>
</organism>